<reference evidence="1 2" key="1">
    <citation type="submission" date="2021-06" db="EMBL/GenBank/DDBJ databases">
        <title>Caerostris extrusa draft genome.</title>
        <authorList>
            <person name="Kono N."/>
            <person name="Arakawa K."/>
        </authorList>
    </citation>
    <scope>NUCLEOTIDE SEQUENCE [LARGE SCALE GENOMIC DNA]</scope>
</reference>
<gene>
    <name evidence="1" type="ORF">CEXT_565261</name>
</gene>
<sequence>MLSNIDFQIAVFHPNPLTTTIQSSWNNNALCKSDIGCALDANAESPIRRAHELIKDSTDDYTAECIKAVLHTHKRKNSRTTSKESPILIRRALPLSVDADNLLFCGRLPSLEGFANCSSVGDLCQDF</sequence>
<evidence type="ECO:0000313" key="2">
    <source>
        <dbReference type="Proteomes" id="UP001054945"/>
    </source>
</evidence>
<dbReference type="EMBL" id="BPLR01011530">
    <property type="protein sequence ID" value="GIY47160.1"/>
    <property type="molecule type" value="Genomic_DNA"/>
</dbReference>
<name>A0AAV4TLC0_CAEEX</name>
<proteinExistence type="predicted"/>
<dbReference type="AlphaFoldDB" id="A0AAV4TLC0"/>
<evidence type="ECO:0000313" key="1">
    <source>
        <dbReference type="EMBL" id="GIY47160.1"/>
    </source>
</evidence>
<dbReference type="Proteomes" id="UP001054945">
    <property type="component" value="Unassembled WGS sequence"/>
</dbReference>
<protein>
    <submittedName>
        <fullName evidence="1">Uncharacterized protein</fullName>
    </submittedName>
</protein>
<keyword evidence="2" id="KW-1185">Reference proteome</keyword>
<accession>A0AAV4TLC0</accession>
<organism evidence="1 2">
    <name type="scientific">Caerostris extrusa</name>
    <name type="common">Bark spider</name>
    <name type="synonym">Caerostris bankana</name>
    <dbReference type="NCBI Taxonomy" id="172846"/>
    <lineage>
        <taxon>Eukaryota</taxon>
        <taxon>Metazoa</taxon>
        <taxon>Ecdysozoa</taxon>
        <taxon>Arthropoda</taxon>
        <taxon>Chelicerata</taxon>
        <taxon>Arachnida</taxon>
        <taxon>Araneae</taxon>
        <taxon>Araneomorphae</taxon>
        <taxon>Entelegynae</taxon>
        <taxon>Araneoidea</taxon>
        <taxon>Araneidae</taxon>
        <taxon>Caerostris</taxon>
    </lineage>
</organism>
<comment type="caution">
    <text evidence="1">The sequence shown here is derived from an EMBL/GenBank/DDBJ whole genome shotgun (WGS) entry which is preliminary data.</text>
</comment>